<evidence type="ECO:0000313" key="4">
    <source>
        <dbReference type="EMBL" id="NNM71868.1"/>
    </source>
</evidence>
<dbReference type="Pfam" id="PF00378">
    <property type="entry name" value="ECH_1"/>
    <property type="match status" value="1"/>
</dbReference>
<dbReference type="InterPro" id="IPR051053">
    <property type="entry name" value="ECH/Chromodomain_protein"/>
</dbReference>
<proteinExistence type="predicted"/>
<comment type="subcellular location">
    <subcellularLocation>
        <location evidence="1">Peroxisome</location>
    </subcellularLocation>
</comment>
<dbReference type="GO" id="GO:0004165">
    <property type="term" value="F:delta(3)-delta(2)-enoyl-CoA isomerase activity"/>
    <property type="evidence" value="ECO:0007669"/>
    <property type="project" value="UniProtKB-ARBA"/>
</dbReference>
<evidence type="ECO:0000313" key="5">
    <source>
        <dbReference type="Proteomes" id="UP000564885"/>
    </source>
</evidence>
<comment type="caution">
    <text evidence="4">The sequence shown here is derived from an EMBL/GenBank/DDBJ whole genome shotgun (WGS) entry which is preliminary data.</text>
</comment>
<protein>
    <submittedName>
        <fullName evidence="4">Enoyl-CoA hydratase</fullName>
    </submittedName>
</protein>
<keyword evidence="3" id="KW-0413">Isomerase</keyword>
<evidence type="ECO:0000256" key="3">
    <source>
        <dbReference type="ARBA" id="ARBA00023235"/>
    </source>
</evidence>
<dbReference type="CDD" id="cd06558">
    <property type="entry name" value="crotonase-like"/>
    <property type="match status" value="1"/>
</dbReference>
<keyword evidence="2" id="KW-0576">Peroxisome</keyword>
<evidence type="ECO:0000256" key="1">
    <source>
        <dbReference type="ARBA" id="ARBA00004275"/>
    </source>
</evidence>
<dbReference type="PANTHER" id="PTHR43684">
    <property type="match status" value="1"/>
</dbReference>
<gene>
    <name evidence="4" type="ORF">HJG44_05580</name>
</gene>
<dbReference type="Gene3D" id="3.90.226.10">
    <property type="entry name" value="2-enoyl-CoA Hydratase, Chain A, domain 1"/>
    <property type="match status" value="1"/>
</dbReference>
<accession>A0A849I3C5</accession>
<keyword evidence="5" id="KW-1185">Reference proteome</keyword>
<dbReference type="SUPFAM" id="SSF52096">
    <property type="entry name" value="ClpP/crotonase"/>
    <property type="match status" value="1"/>
</dbReference>
<dbReference type="PANTHER" id="PTHR43684:SF1">
    <property type="entry name" value="ENOYL-COA DELTA ISOMERASE 2"/>
    <property type="match status" value="1"/>
</dbReference>
<dbReference type="InterPro" id="IPR001753">
    <property type="entry name" value="Enoyl-CoA_hydra/iso"/>
</dbReference>
<sequence>MTEHVALTREDGGVLLVRLARPEKKNALTGAMYEAMTVALAEADADEGIGAVVLAGSGGVFTAGNDLGDFLAVAQGAVGDLPASRFIRQLARTETPLVAAVEGLAIGVGTTLTFHCDLVYAAPDALFRMPFVDLGLVPEAGSSHLLPRRIGLAKATELLMLGEAYDAAEALRLGLVNAVVPTDRILPHALMQAARIAAKPRAAVAATRRLIRGDGAELARAMENELRAFREALVSPEARQAFEAFLAKAGTARR</sequence>
<name>A0A849I3C5_9HYPH</name>
<dbReference type="Proteomes" id="UP000564885">
    <property type="component" value="Unassembled WGS sequence"/>
</dbReference>
<dbReference type="EMBL" id="JABEPP010000002">
    <property type="protein sequence ID" value="NNM71868.1"/>
    <property type="molecule type" value="Genomic_DNA"/>
</dbReference>
<reference evidence="4 5" key="1">
    <citation type="submission" date="2020-04" db="EMBL/GenBank/DDBJ databases">
        <title>Enterovirga sp. isolate from soil.</title>
        <authorList>
            <person name="Chea S."/>
            <person name="Kim D.-U."/>
        </authorList>
    </citation>
    <scope>NUCLEOTIDE SEQUENCE [LARGE SCALE GENOMIC DNA]</scope>
    <source>
        <strain evidence="4 5">DB1703</strain>
    </source>
</reference>
<organism evidence="4 5">
    <name type="scientific">Enterovirga aerilata</name>
    <dbReference type="NCBI Taxonomy" id="2730920"/>
    <lineage>
        <taxon>Bacteria</taxon>
        <taxon>Pseudomonadati</taxon>
        <taxon>Pseudomonadota</taxon>
        <taxon>Alphaproteobacteria</taxon>
        <taxon>Hyphomicrobiales</taxon>
        <taxon>Methylobacteriaceae</taxon>
        <taxon>Enterovirga</taxon>
    </lineage>
</organism>
<dbReference type="InterPro" id="IPR029045">
    <property type="entry name" value="ClpP/crotonase-like_dom_sf"/>
</dbReference>
<evidence type="ECO:0000256" key="2">
    <source>
        <dbReference type="ARBA" id="ARBA00023140"/>
    </source>
</evidence>
<dbReference type="AlphaFoldDB" id="A0A849I3C5"/>
<dbReference type="RefSeq" id="WP_171217399.1">
    <property type="nucleotide sequence ID" value="NZ_JABEPP010000002.1"/>
</dbReference>